<evidence type="ECO:0000313" key="1">
    <source>
        <dbReference type="EMBL" id="NJQ05454.1"/>
    </source>
</evidence>
<sequence length="106" mass="10631">MIDFITAGRPHVACPSAGTSVAAAARVGVAAVSGVRGGLAPAYAVRERATALATVAVVANERPAARNGFAVAGAVAAADAQLSGQQKSQLHPMWALRGLDPWTDPT</sequence>
<dbReference type="Proteomes" id="UP000578686">
    <property type="component" value="Unassembled WGS sequence"/>
</dbReference>
<dbReference type="RefSeq" id="WP_167968738.1">
    <property type="nucleotide sequence ID" value="NZ_BHZG01000471.1"/>
</dbReference>
<dbReference type="EMBL" id="JAAVJD010000037">
    <property type="protein sequence ID" value="NJQ05454.1"/>
    <property type="molecule type" value="Genomic_DNA"/>
</dbReference>
<name>A0A7X6CZK3_9ACTN</name>
<protein>
    <submittedName>
        <fullName evidence="1">Uncharacterized protein</fullName>
    </submittedName>
</protein>
<dbReference type="AlphaFoldDB" id="A0A7X6CZK3"/>
<organism evidence="1 2">
    <name type="scientific">Streptomyces lonarensis</name>
    <dbReference type="NCBI Taxonomy" id="700599"/>
    <lineage>
        <taxon>Bacteria</taxon>
        <taxon>Bacillati</taxon>
        <taxon>Actinomycetota</taxon>
        <taxon>Actinomycetes</taxon>
        <taxon>Kitasatosporales</taxon>
        <taxon>Streptomycetaceae</taxon>
        <taxon>Streptomyces</taxon>
    </lineage>
</organism>
<keyword evidence="2" id="KW-1185">Reference proteome</keyword>
<comment type="caution">
    <text evidence="1">The sequence shown here is derived from an EMBL/GenBank/DDBJ whole genome shotgun (WGS) entry which is preliminary data.</text>
</comment>
<reference evidence="1 2" key="1">
    <citation type="submission" date="2020-03" db="EMBL/GenBank/DDBJ databases">
        <title>Draft genome of Streptomyces sp. ventii, isolated from the Axial Seamount in the Pacific Ocean, and resequencing of the two type strains Streptomyces lonarensis strain NCL 716 and Streptomyces bohaiensis strain 11A07.</title>
        <authorList>
            <person name="Loughran R.M."/>
            <person name="Pfannmuller K.M."/>
            <person name="Wasson B.J."/>
            <person name="Deadmond M.C."/>
            <person name="Paddock B.E."/>
            <person name="Koyack M.J."/>
            <person name="Gallegos D.A."/>
            <person name="Mitchell E.A."/>
            <person name="Ushijima B."/>
            <person name="Saw J.H."/>
            <person name="Mcphail K.L."/>
            <person name="Videau P."/>
        </authorList>
    </citation>
    <scope>NUCLEOTIDE SEQUENCE [LARGE SCALE GENOMIC DNA]</scope>
    <source>
        <strain evidence="1 2">NCL716</strain>
    </source>
</reference>
<evidence type="ECO:0000313" key="2">
    <source>
        <dbReference type="Proteomes" id="UP000578686"/>
    </source>
</evidence>
<accession>A0A7X6CZK3</accession>
<proteinExistence type="predicted"/>
<gene>
    <name evidence="1" type="ORF">HCN56_07655</name>
</gene>